<dbReference type="Pfam" id="PF09836">
    <property type="entry name" value="DUF2063"/>
    <property type="match status" value="1"/>
</dbReference>
<evidence type="ECO:0000256" key="1">
    <source>
        <dbReference type="SAM" id="MobiDB-lite"/>
    </source>
</evidence>
<feature type="domain" description="Putative DNA-binding" evidence="2">
    <location>
        <begin position="3"/>
        <end position="94"/>
    </location>
</feature>
<feature type="region of interest" description="Disordered" evidence="1">
    <location>
        <begin position="1"/>
        <end position="27"/>
    </location>
</feature>
<dbReference type="InterPro" id="IPR044922">
    <property type="entry name" value="DUF2063_N_sf"/>
</dbReference>
<dbReference type="RefSeq" id="WP_103910946.1">
    <property type="nucleotide sequence ID" value="NZ_FNUZ01000004.1"/>
</dbReference>
<dbReference type="EMBL" id="FNUZ01000004">
    <property type="protein sequence ID" value="SEG39122.1"/>
    <property type="molecule type" value="Genomic_DNA"/>
</dbReference>
<protein>
    <submittedName>
        <fullName evidence="3">Putative DNA-binding domain-containing protein</fullName>
    </submittedName>
</protein>
<proteinExistence type="predicted"/>
<reference evidence="3 4" key="1">
    <citation type="submission" date="2016-10" db="EMBL/GenBank/DDBJ databases">
        <authorList>
            <person name="de Groot N.N."/>
        </authorList>
    </citation>
    <scope>NUCLEOTIDE SEQUENCE [LARGE SCALE GENOMIC DNA]</scope>
    <source>
        <strain evidence="3 4">DSM 26915</strain>
    </source>
</reference>
<name>A0A1H5ZSF8_9RHOB</name>
<keyword evidence="4" id="KW-1185">Reference proteome</keyword>
<organism evidence="3 4">
    <name type="scientific">Thalassococcus halodurans</name>
    <dbReference type="NCBI Taxonomy" id="373675"/>
    <lineage>
        <taxon>Bacteria</taxon>
        <taxon>Pseudomonadati</taxon>
        <taxon>Pseudomonadota</taxon>
        <taxon>Alphaproteobacteria</taxon>
        <taxon>Rhodobacterales</taxon>
        <taxon>Roseobacteraceae</taxon>
        <taxon>Thalassococcus</taxon>
    </lineage>
</organism>
<sequence>MTTQTDFRAGLLNPDAPMPQGLTNAQGVPSPKRYGVYRNNVTVSLVDALQTGFPAIHSLLGDQNFRALATHYARANPPQSPLMMLYGADFAQFLAQTQALANLPYLPDIAALEYGLRTSYHAANHDPQPFSALQSLAPEQIDDAKLSLAPSAILLQSVWPIHDIYTFALDPTAPQPQAAAQDILILRKEFDPKPHLLPANAAKFIRALGAGKTLSQAIENAPDTDVGAILTLLFTEGAIARITV</sequence>
<evidence type="ECO:0000259" key="2">
    <source>
        <dbReference type="Pfam" id="PF09836"/>
    </source>
</evidence>
<dbReference type="AlphaFoldDB" id="A0A1H5ZSF8"/>
<accession>A0A1H5ZSF8</accession>
<evidence type="ECO:0000313" key="4">
    <source>
        <dbReference type="Proteomes" id="UP000236752"/>
    </source>
</evidence>
<gene>
    <name evidence="3" type="ORF">SAMN04488045_2613</name>
</gene>
<dbReference type="OrthoDB" id="4146344at2"/>
<dbReference type="Proteomes" id="UP000236752">
    <property type="component" value="Unassembled WGS sequence"/>
</dbReference>
<dbReference type="InterPro" id="IPR018640">
    <property type="entry name" value="DUF2063"/>
</dbReference>
<keyword evidence="3" id="KW-0238">DNA-binding</keyword>
<evidence type="ECO:0000313" key="3">
    <source>
        <dbReference type="EMBL" id="SEG39122.1"/>
    </source>
</evidence>
<dbReference type="Gene3D" id="1.10.150.690">
    <property type="entry name" value="DUF2063"/>
    <property type="match status" value="1"/>
</dbReference>
<dbReference type="GO" id="GO:0003677">
    <property type="term" value="F:DNA binding"/>
    <property type="evidence" value="ECO:0007669"/>
    <property type="project" value="UniProtKB-KW"/>
</dbReference>